<accession>A0ACD4C652</accession>
<organism evidence="1 2">
    <name type="scientific">Rossellomorea vietnamensis</name>
    <dbReference type="NCBI Taxonomy" id="218284"/>
    <lineage>
        <taxon>Bacteria</taxon>
        <taxon>Bacillati</taxon>
        <taxon>Bacillota</taxon>
        <taxon>Bacilli</taxon>
        <taxon>Bacillales</taxon>
        <taxon>Bacillaceae</taxon>
        <taxon>Rossellomorea</taxon>
    </lineage>
</organism>
<evidence type="ECO:0000313" key="1">
    <source>
        <dbReference type="EMBL" id="UXH43906.1"/>
    </source>
</evidence>
<dbReference type="Proteomes" id="UP001064027">
    <property type="component" value="Chromosome"/>
</dbReference>
<keyword evidence="1" id="KW-0378">Hydrolase</keyword>
<gene>
    <name evidence="1" type="ORF">N5C46_20070</name>
</gene>
<reference evidence="1" key="1">
    <citation type="submission" date="2022-09" db="EMBL/GenBank/DDBJ databases">
        <title>Complete genome sequence of Rossellomorea vietnamensis strain RL-WG62, a newly isolated PGPR with the potential for plant salinity stress alleviation.</title>
        <authorList>
            <person name="Ren L."/>
            <person name="Wang G."/>
            <person name="Hu H."/>
        </authorList>
    </citation>
    <scope>NUCLEOTIDE SEQUENCE</scope>
    <source>
        <strain evidence="1">RL-WG62</strain>
    </source>
</reference>
<keyword evidence="2" id="KW-1185">Reference proteome</keyword>
<name>A0ACD4C652_9BACI</name>
<evidence type="ECO:0000313" key="2">
    <source>
        <dbReference type="Proteomes" id="UP001064027"/>
    </source>
</evidence>
<protein>
    <submittedName>
        <fullName evidence="1">HAD-IA family hydrolase</fullName>
    </submittedName>
</protein>
<dbReference type="EMBL" id="CP104558">
    <property type="protein sequence ID" value="UXH43906.1"/>
    <property type="molecule type" value="Genomic_DNA"/>
</dbReference>
<sequence length="227" mass="26280">MRRYKAMLFDLDDTLLDRNQAVDNIFHIMLEKCYGNVEDTLKAEMLRKFKEYDNRGYGVSDKTAVFQSFFDEFPPVYRLQEPQEFWNEQFPQCFSISEHTANLLKAIQENMKIAIITNGTIHRQKAKILNTGLHEYFDVILISEEVGLEKPDPRIFQLALNKLQVQPEDALFVGDNLEKDVGGPQGTGLKGIWFNPDGVENDSDIKPDEEIQSLDELLHYLTPKQFT</sequence>
<proteinExistence type="predicted"/>